<sequence>MITQGNWIAKEGMIYSESDGKTIATYDSDEDGDLIAAAPELLAACEAAKKYLEPDLVEPGRTVFWGLVKAIKSANKQA</sequence>
<accession>A0A0F9E0F2</accession>
<dbReference type="EMBL" id="LAZR01026848">
    <property type="protein sequence ID" value="KKL67469.1"/>
    <property type="molecule type" value="Genomic_DNA"/>
</dbReference>
<evidence type="ECO:0000313" key="1">
    <source>
        <dbReference type="EMBL" id="KKL67469.1"/>
    </source>
</evidence>
<comment type="caution">
    <text evidence="1">The sequence shown here is derived from an EMBL/GenBank/DDBJ whole genome shotgun (WGS) entry which is preliminary data.</text>
</comment>
<dbReference type="AlphaFoldDB" id="A0A0F9E0F2"/>
<proteinExistence type="predicted"/>
<reference evidence="1" key="1">
    <citation type="journal article" date="2015" name="Nature">
        <title>Complex archaea that bridge the gap between prokaryotes and eukaryotes.</title>
        <authorList>
            <person name="Spang A."/>
            <person name="Saw J.H."/>
            <person name="Jorgensen S.L."/>
            <person name="Zaremba-Niedzwiedzka K."/>
            <person name="Martijn J."/>
            <person name="Lind A.E."/>
            <person name="van Eijk R."/>
            <person name="Schleper C."/>
            <person name="Guy L."/>
            <person name="Ettema T.J."/>
        </authorList>
    </citation>
    <scope>NUCLEOTIDE SEQUENCE</scope>
</reference>
<organism evidence="1">
    <name type="scientific">marine sediment metagenome</name>
    <dbReference type="NCBI Taxonomy" id="412755"/>
    <lineage>
        <taxon>unclassified sequences</taxon>
        <taxon>metagenomes</taxon>
        <taxon>ecological metagenomes</taxon>
    </lineage>
</organism>
<gene>
    <name evidence="1" type="ORF">LCGC14_2134710</name>
</gene>
<name>A0A0F9E0F2_9ZZZZ</name>
<protein>
    <submittedName>
        <fullName evidence="1">Uncharacterized protein</fullName>
    </submittedName>
</protein>